<reference evidence="15 16" key="1">
    <citation type="submission" date="2019-01" db="EMBL/GenBank/DDBJ databases">
        <title>Chengkuizengella sp. nov., isolated from deep-sea sediment of East Pacific Ocean.</title>
        <authorList>
            <person name="Yang J."/>
            <person name="Lai Q."/>
            <person name="Shao Z."/>
        </authorList>
    </citation>
    <scope>NUCLEOTIDE SEQUENCE [LARGE SCALE GENOMIC DNA]</scope>
    <source>
        <strain evidence="15 16">YPA3-1-1</strain>
    </source>
</reference>
<dbReference type="GO" id="GO:0006213">
    <property type="term" value="P:pyrimidine nucleoside metabolic process"/>
    <property type="evidence" value="ECO:0007669"/>
    <property type="project" value="InterPro"/>
</dbReference>
<name>A0A6N9Q261_9BACL</name>
<dbReference type="Pfam" id="PF02885">
    <property type="entry name" value="Glycos_trans_3N"/>
    <property type="match status" value="1"/>
</dbReference>
<dbReference type="RefSeq" id="WP_160645302.1">
    <property type="nucleotide sequence ID" value="NZ_SIJB01000015.1"/>
</dbReference>
<dbReference type="OrthoDB" id="9763887at2"/>
<comment type="catalytic activity">
    <reaction evidence="1">
        <text>2'-deoxyuridine + phosphate = 2-deoxy-alpha-D-ribose 1-phosphate + uracil</text>
        <dbReference type="Rhea" id="RHEA:22824"/>
        <dbReference type="ChEBI" id="CHEBI:16450"/>
        <dbReference type="ChEBI" id="CHEBI:17568"/>
        <dbReference type="ChEBI" id="CHEBI:43474"/>
        <dbReference type="ChEBI" id="CHEBI:57259"/>
        <dbReference type="EC" id="2.4.2.2"/>
    </reaction>
</comment>
<evidence type="ECO:0000256" key="13">
    <source>
        <dbReference type="ARBA" id="ARBA00048525"/>
    </source>
</evidence>
<dbReference type="Proteomes" id="UP000448943">
    <property type="component" value="Unassembled WGS sequence"/>
</dbReference>
<dbReference type="PIRSF" id="PIRSF000478">
    <property type="entry name" value="TP_PyNP"/>
    <property type="match status" value="1"/>
</dbReference>
<dbReference type="SUPFAM" id="SSF47648">
    <property type="entry name" value="Nucleoside phosphorylase/phosphoribosyltransferase N-terminal domain"/>
    <property type="match status" value="1"/>
</dbReference>
<dbReference type="AlphaFoldDB" id="A0A6N9Q261"/>
<dbReference type="InterPro" id="IPR017459">
    <property type="entry name" value="Glycosyl_Trfase_fam3_N_dom"/>
</dbReference>
<dbReference type="Gene3D" id="1.20.970.10">
    <property type="entry name" value="Transferase, Pyrimidine Nucleoside Phosphorylase, Chain C"/>
    <property type="match status" value="1"/>
</dbReference>
<dbReference type="GO" id="GO:0046872">
    <property type="term" value="F:metal ion binding"/>
    <property type="evidence" value="ECO:0007669"/>
    <property type="project" value="UniProtKB-KW"/>
</dbReference>
<dbReference type="InterPro" id="IPR035902">
    <property type="entry name" value="Nuc_phospho_transferase"/>
</dbReference>
<dbReference type="SUPFAM" id="SSF52418">
    <property type="entry name" value="Nucleoside phosphorylase/phosphoribosyltransferase catalytic domain"/>
    <property type="match status" value="1"/>
</dbReference>
<accession>A0A6N9Q261</accession>
<dbReference type="InterPro" id="IPR018090">
    <property type="entry name" value="Pyrmidine_PPas_bac/euk"/>
</dbReference>
<dbReference type="Pfam" id="PF07831">
    <property type="entry name" value="PYNP_C"/>
    <property type="match status" value="1"/>
</dbReference>
<dbReference type="PANTHER" id="PTHR10515:SF0">
    <property type="entry name" value="THYMIDINE PHOSPHORYLASE"/>
    <property type="match status" value="1"/>
</dbReference>
<dbReference type="InterPro" id="IPR036566">
    <property type="entry name" value="PYNP-like_C_sf"/>
</dbReference>
<dbReference type="InterPro" id="IPR000312">
    <property type="entry name" value="Glycosyl_Trfase_fam3"/>
</dbReference>
<evidence type="ECO:0000313" key="16">
    <source>
        <dbReference type="Proteomes" id="UP000448943"/>
    </source>
</evidence>
<evidence type="ECO:0000313" key="15">
    <source>
        <dbReference type="EMBL" id="NBI28514.1"/>
    </source>
</evidence>
<comment type="subunit">
    <text evidence="5">Homodimer.</text>
</comment>
<dbReference type="SUPFAM" id="SSF54680">
    <property type="entry name" value="Pyrimidine nucleoside phosphorylase C-terminal domain"/>
    <property type="match status" value="1"/>
</dbReference>
<comment type="similarity">
    <text evidence="4">Belongs to the thymidine/pyrimidine-nucleoside phosphorylase family.</text>
</comment>
<evidence type="ECO:0000256" key="12">
    <source>
        <dbReference type="ARBA" id="ARBA00048453"/>
    </source>
</evidence>
<sequence>MRMVDLIAKKRDGHELSKQEINFIIEGYTSKGIPDYQMSAFSMAIFFQGMTKNERVYLTDAMVKSGDVIDLSEIDGIKVDKHSTGGVGDTTTLVLAPLVAAVGVPVAKMSGRGLGHTGGTIDKLESVPGFHVELNNEEFVRLVNENKIAVIGQSANLTPADKNLYGLRDVTATVDSIPLIASSIMSKKIAAGADAIVLDVKTGDGAFMKNLDDASDLAEAMVDIGNGVGRKTMAIISDMSQPLGFAIGNSLEVKEAIDTLVGKGPADLHELCLTLGSYMVTLAGKANDINEARKMLEDVMESGKALEVFKTFLSSQGGDASVIDDPTQLPTAKYKVEVLAKRAGYISKITASQIGTAAMLLGAGRKTKESTIDLAVGLVLKKKIGDHVDNNESLVTIHSNSKDVDEVIRLIQDAYSIVDEQVETPALIYKEVVK</sequence>
<comment type="function">
    <text evidence="3">Catalyzes phosphorolysis of the pyrimidine nucleosides uridine, thymidine and 2'-deoxyuridine with the formation of the corresponding pyrimidine base and ribose-1-phosphate.</text>
</comment>
<comment type="cofactor">
    <cofactor evidence="2">
        <name>K(+)</name>
        <dbReference type="ChEBI" id="CHEBI:29103"/>
    </cofactor>
</comment>
<dbReference type="SMART" id="SM00941">
    <property type="entry name" value="PYNP_C"/>
    <property type="match status" value="1"/>
</dbReference>
<evidence type="ECO:0000259" key="14">
    <source>
        <dbReference type="SMART" id="SM00941"/>
    </source>
</evidence>
<dbReference type="InterPro" id="IPR013102">
    <property type="entry name" value="PYNP_C"/>
</dbReference>
<dbReference type="InterPro" id="IPR017872">
    <property type="entry name" value="Pyrmidine_PPase_CS"/>
</dbReference>
<dbReference type="PANTHER" id="PTHR10515">
    <property type="entry name" value="THYMIDINE PHOSPHORYLASE"/>
    <property type="match status" value="1"/>
</dbReference>
<protein>
    <recommendedName>
        <fullName evidence="7">Pyrimidine-nucleoside phosphorylase</fullName>
        <ecNumber evidence="6">2.4.2.2</ecNumber>
    </recommendedName>
</protein>
<keyword evidence="11" id="KW-0630">Potassium</keyword>
<evidence type="ECO:0000256" key="11">
    <source>
        <dbReference type="ARBA" id="ARBA00022958"/>
    </source>
</evidence>
<keyword evidence="16" id="KW-1185">Reference proteome</keyword>
<evidence type="ECO:0000256" key="4">
    <source>
        <dbReference type="ARBA" id="ARBA00006915"/>
    </source>
</evidence>
<evidence type="ECO:0000256" key="10">
    <source>
        <dbReference type="ARBA" id="ARBA00022723"/>
    </source>
</evidence>
<evidence type="ECO:0000256" key="2">
    <source>
        <dbReference type="ARBA" id="ARBA00001958"/>
    </source>
</evidence>
<dbReference type="InterPro" id="IPR000053">
    <property type="entry name" value="Thymidine/pyrmidine_PPase"/>
</dbReference>
<dbReference type="GO" id="GO:0009032">
    <property type="term" value="F:thymidine phosphorylase activity"/>
    <property type="evidence" value="ECO:0007669"/>
    <property type="project" value="TreeGrafter"/>
</dbReference>
<comment type="caution">
    <text evidence="15">The sequence shown here is derived from an EMBL/GenBank/DDBJ whole genome shotgun (WGS) entry which is preliminary data.</text>
</comment>
<dbReference type="FunFam" id="1.20.970.10:FF:000002">
    <property type="entry name" value="Pyrimidine-nucleoside phosphorylase"/>
    <property type="match status" value="1"/>
</dbReference>
<dbReference type="InterPro" id="IPR036320">
    <property type="entry name" value="Glycosyl_Trfase_fam3_N_dom_sf"/>
</dbReference>
<organism evidence="15 16">
    <name type="scientific">Chengkuizengella marina</name>
    <dbReference type="NCBI Taxonomy" id="2507566"/>
    <lineage>
        <taxon>Bacteria</taxon>
        <taxon>Bacillati</taxon>
        <taxon>Bacillota</taxon>
        <taxon>Bacilli</taxon>
        <taxon>Bacillales</taxon>
        <taxon>Paenibacillaceae</taxon>
        <taxon>Chengkuizengella</taxon>
    </lineage>
</organism>
<dbReference type="EMBL" id="SIJB01000015">
    <property type="protein sequence ID" value="NBI28514.1"/>
    <property type="molecule type" value="Genomic_DNA"/>
</dbReference>
<keyword evidence="8 15" id="KW-0328">Glycosyltransferase</keyword>
<evidence type="ECO:0000256" key="5">
    <source>
        <dbReference type="ARBA" id="ARBA00011738"/>
    </source>
</evidence>
<dbReference type="EC" id="2.4.2.2" evidence="6"/>
<comment type="catalytic activity">
    <reaction evidence="13">
        <text>thymidine + phosphate = 2-deoxy-alpha-D-ribose 1-phosphate + thymine</text>
        <dbReference type="Rhea" id="RHEA:16037"/>
        <dbReference type="ChEBI" id="CHEBI:17748"/>
        <dbReference type="ChEBI" id="CHEBI:17821"/>
        <dbReference type="ChEBI" id="CHEBI:43474"/>
        <dbReference type="ChEBI" id="CHEBI:57259"/>
        <dbReference type="EC" id="2.4.2.2"/>
    </reaction>
</comment>
<keyword evidence="9 15" id="KW-0808">Transferase</keyword>
<evidence type="ECO:0000256" key="3">
    <source>
        <dbReference type="ARBA" id="ARBA00003877"/>
    </source>
</evidence>
<dbReference type="GO" id="GO:0004645">
    <property type="term" value="F:1,4-alpha-oligoglucan phosphorylase activity"/>
    <property type="evidence" value="ECO:0007669"/>
    <property type="project" value="InterPro"/>
</dbReference>
<evidence type="ECO:0000256" key="9">
    <source>
        <dbReference type="ARBA" id="ARBA00022679"/>
    </source>
</evidence>
<dbReference type="GO" id="GO:0005829">
    <property type="term" value="C:cytosol"/>
    <property type="evidence" value="ECO:0007669"/>
    <property type="project" value="TreeGrafter"/>
</dbReference>
<dbReference type="Pfam" id="PF00591">
    <property type="entry name" value="Glycos_transf_3"/>
    <property type="match status" value="1"/>
</dbReference>
<evidence type="ECO:0000256" key="1">
    <source>
        <dbReference type="ARBA" id="ARBA00001066"/>
    </source>
</evidence>
<evidence type="ECO:0000256" key="6">
    <source>
        <dbReference type="ARBA" id="ARBA00011889"/>
    </source>
</evidence>
<dbReference type="Gene3D" id="3.90.1170.30">
    <property type="entry name" value="Pyrimidine nucleoside phosphorylase-like, C-terminal domain"/>
    <property type="match status" value="1"/>
</dbReference>
<dbReference type="PROSITE" id="PS00647">
    <property type="entry name" value="THYMID_PHOSPHORYLASE"/>
    <property type="match status" value="1"/>
</dbReference>
<feature type="domain" description="Pyrimidine nucleoside phosphorylase C-terminal" evidence="14">
    <location>
        <begin position="345"/>
        <end position="418"/>
    </location>
</feature>
<dbReference type="NCBIfam" id="TIGR02644">
    <property type="entry name" value="Y_phosphoryl"/>
    <property type="match status" value="1"/>
</dbReference>
<comment type="catalytic activity">
    <reaction evidence="12">
        <text>uridine + phosphate = alpha-D-ribose 1-phosphate + uracil</text>
        <dbReference type="Rhea" id="RHEA:24388"/>
        <dbReference type="ChEBI" id="CHEBI:16704"/>
        <dbReference type="ChEBI" id="CHEBI:17568"/>
        <dbReference type="ChEBI" id="CHEBI:43474"/>
        <dbReference type="ChEBI" id="CHEBI:57720"/>
        <dbReference type="EC" id="2.4.2.2"/>
    </reaction>
</comment>
<evidence type="ECO:0000256" key="7">
    <source>
        <dbReference type="ARBA" id="ARBA00014680"/>
    </source>
</evidence>
<keyword evidence="10" id="KW-0479">Metal-binding</keyword>
<gene>
    <name evidence="15" type="ORF">ERL59_06055</name>
</gene>
<proteinExistence type="inferred from homology"/>
<dbReference type="NCBIfam" id="NF004747">
    <property type="entry name" value="PRK06078.1"/>
    <property type="match status" value="1"/>
</dbReference>
<dbReference type="FunFam" id="3.40.1030.10:FF:000003">
    <property type="entry name" value="Pyrimidine-nucleoside phosphorylase"/>
    <property type="match status" value="1"/>
</dbReference>
<dbReference type="NCBIfam" id="NF004490">
    <property type="entry name" value="PRK05820.1"/>
    <property type="match status" value="1"/>
</dbReference>
<evidence type="ECO:0000256" key="8">
    <source>
        <dbReference type="ARBA" id="ARBA00022676"/>
    </source>
</evidence>
<dbReference type="Gene3D" id="3.40.1030.10">
    <property type="entry name" value="Nucleoside phosphorylase/phosphoribosyltransferase catalytic domain"/>
    <property type="match status" value="1"/>
</dbReference>
<dbReference type="GO" id="GO:0006206">
    <property type="term" value="P:pyrimidine nucleobase metabolic process"/>
    <property type="evidence" value="ECO:0007669"/>
    <property type="project" value="InterPro"/>
</dbReference>